<dbReference type="AlphaFoldDB" id="A0A814CWN9"/>
<proteinExistence type="predicted"/>
<accession>A0A814CWN9</accession>
<comment type="caution">
    <text evidence="1">The sequence shown here is derived from an EMBL/GenBank/DDBJ whole genome shotgun (WGS) entry which is preliminary data.</text>
</comment>
<gene>
    <name evidence="1" type="ORF">OXX778_LOCUS13787</name>
</gene>
<keyword evidence="2" id="KW-1185">Reference proteome</keyword>
<dbReference type="OrthoDB" id="10150874at2759"/>
<evidence type="ECO:0000313" key="1">
    <source>
        <dbReference type="EMBL" id="CAF0947906.1"/>
    </source>
</evidence>
<sequence>MKAQLYKIYIRLILWYGIEAFNIKKSDILALKRFEGNIVKKILGISNKCKTTDLFNALKLETTRERMNKIKVDFYYRLYENDFTKKLLEYMELSENPNDYINELYE</sequence>
<reference evidence="1" key="1">
    <citation type="submission" date="2021-02" db="EMBL/GenBank/DDBJ databases">
        <authorList>
            <person name="Nowell W R."/>
        </authorList>
    </citation>
    <scope>NUCLEOTIDE SEQUENCE</scope>
    <source>
        <strain evidence="1">Ploen Becks lab</strain>
    </source>
</reference>
<protein>
    <submittedName>
        <fullName evidence="1">Uncharacterized protein</fullName>
    </submittedName>
</protein>
<name>A0A814CWN9_9BILA</name>
<organism evidence="1 2">
    <name type="scientific">Brachionus calyciflorus</name>
    <dbReference type="NCBI Taxonomy" id="104777"/>
    <lineage>
        <taxon>Eukaryota</taxon>
        <taxon>Metazoa</taxon>
        <taxon>Spiralia</taxon>
        <taxon>Gnathifera</taxon>
        <taxon>Rotifera</taxon>
        <taxon>Eurotatoria</taxon>
        <taxon>Monogononta</taxon>
        <taxon>Pseudotrocha</taxon>
        <taxon>Ploima</taxon>
        <taxon>Brachionidae</taxon>
        <taxon>Brachionus</taxon>
    </lineage>
</organism>
<dbReference type="EMBL" id="CAJNOC010002715">
    <property type="protein sequence ID" value="CAF0947906.1"/>
    <property type="molecule type" value="Genomic_DNA"/>
</dbReference>
<dbReference type="Proteomes" id="UP000663879">
    <property type="component" value="Unassembled WGS sequence"/>
</dbReference>
<evidence type="ECO:0000313" key="2">
    <source>
        <dbReference type="Proteomes" id="UP000663879"/>
    </source>
</evidence>